<feature type="repeat" description="ANK" evidence="1">
    <location>
        <begin position="329"/>
        <end position="361"/>
    </location>
</feature>
<organism evidence="2 3">
    <name type="scientific">Carpinus fangiana</name>
    <dbReference type="NCBI Taxonomy" id="176857"/>
    <lineage>
        <taxon>Eukaryota</taxon>
        <taxon>Viridiplantae</taxon>
        <taxon>Streptophyta</taxon>
        <taxon>Embryophyta</taxon>
        <taxon>Tracheophyta</taxon>
        <taxon>Spermatophyta</taxon>
        <taxon>Magnoliopsida</taxon>
        <taxon>eudicotyledons</taxon>
        <taxon>Gunneridae</taxon>
        <taxon>Pentapetalae</taxon>
        <taxon>rosids</taxon>
        <taxon>fabids</taxon>
        <taxon>Fagales</taxon>
        <taxon>Betulaceae</taxon>
        <taxon>Carpinus</taxon>
    </lineage>
</organism>
<dbReference type="Pfam" id="PF12796">
    <property type="entry name" value="Ank_2"/>
    <property type="match status" value="1"/>
</dbReference>
<accession>A0A5N6KNI7</accession>
<keyword evidence="3" id="KW-1185">Reference proteome</keyword>
<proteinExistence type="predicted"/>
<dbReference type="Gene3D" id="1.25.40.20">
    <property type="entry name" value="Ankyrin repeat-containing domain"/>
    <property type="match status" value="1"/>
</dbReference>
<evidence type="ECO:0000313" key="3">
    <source>
        <dbReference type="Proteomes" id="UP000327013"/>
    </source>
</evidence>
<comment type="caution">
    <text evidence="2">The sequence shown here is derived from an EMBL/GenBank/DDBJ whole genome shotgun (WGS) entry which is preliminary data.</text>
</comment>
<dbReference type="InterPro" id="IPR036770">
    <property type="entry name" value="Ankyrin_rpt-contain_sf"/>
</dbReference>
<keyword evidence="1" id="KW-0040">ANK repeat</keyword>
<dbReference type="Proteomes" id="UP000327013">
    <property type="component" value="Unassembled WGS sequence"/>
</dbReference>
<dbReference type="PROSITE" id="PS50297">
    <property type="entry name" value="ANK_REP_REGION"/>
    <property type="match status" value="1"/>
</dbReference>
<dbReference type="SMART" id="SM00248">
    <property type="entry name" value="ANK"/>
    <property type="match status" value="3"/>
</dbReference>
<evidence type="ECO:0000256" key="1">
    <source>
        <dbReference type="PROSITE-ProRule" id="PRU00023"/>
    </source>
</evidence>
<protein>
    <submittedName>
        <fullName evidence="2">Uncharacterized protein</fullName>
    </submittedName>
</protein>
<evidence type="ECO:0000313" key="2">
    <source>
        <dbReference type="EMBL" id="KAB8336852.1"/>
    </source>
</evidence>
<dbReference type="AlphaFoldDB" id="A0A5N6KNI7"/>
<sequence>MDHLPAELHEDIIDRLSWQIDVKQFVQLRRVSLVSSLLRTKRADSYFVAFPDLSSWPVGLGACFLRWQRYEKIPEQRRVIHPSLEIIIDSVIHELYQGPRQATGRTKASLELDVYAAIIRNRVLQDCMRRVVSKHHREPDERNMASLTYLSPEDVPERTTWSPLDMVTASAALGLNKEMRYYESLGEKQALSYLFGLPIEAASAGGHLNIVIDIYNQIGHELVVEKYFYSGFCASLIGGSRKTASWWHDLVPDKTFDYDHSVVLRSTLCVVCRQGDLYLLKLLISQAKLTPSKDMELLYIGLTRAAYRSHIEMIHYLVELGVQPAYNNWGDVALISAVLSGNLVTVQTLLDLGADVDQKDIDRWSAKGMAKKMGFSEILQLLEKSSMTSSEPLGTA</sequence>
<dbReference type="OrthoDB" id="341259at2759"/>
<dbReference type="PROSITE" id="PS50088">
    <property type="entry name" value="ANK_REPEAT"/>
    <property type="match status" value="1"/>
</dbReference>
<dbReference type="EMBL" id="VIBQ01000009">
    <property type="protein sequence ID" value="KAB8336852.1"/>
    <property type="molecule type" value="Genomic_DNA"/>
</dbReference>
<dbReference type="InterPro" id="IPR002110">
    <property type="entry name" value="Ankyrin_rpt"/>
</dbReference>
<name>A0A5N6KNI7_9ROSI</name>
<gene>
    <name evidence="2" type="ORF">FH972_021160</name>
</gene>
<reference evidence="2 3" key="1">
    <citation type="submission" date="2019-06" db="EMBL/GenBank/DDBJ databases">
        <title>A chromosomal-level reference genome of Carpinus fangiana (Coryloideae, Betulaceae).</title>
        <authorList>
            <person name="Yang X."/>
            <person name="Wang Z."/>
            <person name="Zhang L."/>
            <person name="Hao G."/>
            <person name="Liu J."/>
            <person name="Yang Y."/>
        </authorList>
    </citation>
    <scope>NUCLEOTIDE SEQUENCE [LARGE SCALE GENOMIC DNA]</scope>
    <source>
        <strain evidence="2">Cfa_2016G</strain>
        <tissue evidence="2">Leaf</tissue>
    </source>
</reference>
<dbReference type="SUPFAM" id="SSF48403">
    <property type="entry name" value="Ankyrin repeat"/>
    <property type="match status" value="1"/>
</dbReference>